<dbReference type="KEGG" id="dsu:Dsui_0205"/>
<evidence type="ECO:0000313" key="3">
    <source>
        <dbReference type="Proteomes" id="UP000005633"/>
    </source>
</evidence>
<dbReference type="InterPro" id="IPR011740">
    <property type="entry name" value="DUF2460"/>
</dbReference>
<dbReference type="AlphaFoldDB" id="G8QMP5"/>
<dbReference type="HOGENOM" id="CLU_093046_0_0_4"/>
<dbReference type="eggNOG" id="COG5448">
    <property type="taxonomic scope" value="Bacteria"/>
</dbReference>
<reference evidence="2 3" key="1">
    <citation type="journal article" date="2012" name="J. Bacteriol.">
        <title>Complete genome sequence of the anaerobic perchlorate-reducing bacterium Azospira suillum strain PS.</title>
        <authorList>
            <person name="Byrne-Bailey K.G."/>
            <person name="Coates J.D."/>
        </authorList>
    </citation>
    <scope>NUCLEOTIDE SEQUENCE [LARGE SCALE GENOMIC DNA]</scope>
    <source>
        <strain evidence="3">ATCC BAA-33 / DSM 13638 / PS</strain>
    </source>
</reference>
<gene>
    <name evidence="2" type="ordered locus">Dsui_0205</name>
</gene>
<protein>
    <recommendedName>
        <fullName evidence="1">DUF2460 domain-containing protein</fullName>
    </recommendedName>
</protein>
<proteinExistence type="predicted"/>
<dbReference type="OrthoDB" id="1685145at2"/>
<dbReference type="STRING" id="640081.Dsui_0205"/>
<accession>G8QMP5</accession>
<dbReference type="Pfam" id="PF09343">
    <property type="entry name" value="DUF2460"/>
    <property type="match status" value="1"/>
</dbReference>
<evidence type="ECO:0000259" key="1">
    <source>
        <dbReference type="Pfam" id="PF09343"/>
    </source>
</evidence>
<dbReference type="Proteomes" id="UP000005633">
    <property type="component" value="Chromosome"/>
</dbReference>
<evidence type="ECO:0000313" key="2">
    <source>
        <dbReference type="EMBL" id="AEV24625.1"/>
    </source>
</evidence>
<name>G8QMP5_AZOOP</name>
<feature type="domain" description="DUF2460" evidence="1">
    <location>
        <begin position="11"/>
        <end position="194"/>
    </location>
</feature>
<dbReference type="RefSeq" id="WP_014235327.1">
    <property type="nucleotide sequence ID" value="NC_016616.1"/>
</dbReference>
<organism evidence="2 3">
    <name type="scientific">Azospira oryzae (strain ATCC BAA-33 / DSM 13638 / PS)</name>
    <name type="common">Dechlorosoma suillum</name>
    <dbReference type="NCBI Taxonomy" id="640081"/>
    <lineage>
        <taxon>Bacteria</taxon>
        <taxon>Pseudomonadati</taxon>
        <taxon>Pseudomonadota</taxon>
        <taxon>Betaproteobacteria</taxon>
        <taxon>Rhodocyclales</taxon>
        <taxon>Rhodocyclaceae</taxon>
        <taxon>Azospira</taxon>
    </lineage>
</organism>
<dbReference type="EMBL" id="CP003153">
    <property type="protein sequence ID" value="AEV24625.1"/>
    <property type="molecule type" value="Genomic_DNA"/>
</dbReference>
<sequence length="202" mass="22620">MSNTVFPSNIPGLAWDNTKTPVFSSVVRTAASGKELRAAFYSYPLWDFKLSYELLRNSTVNGINELKTVLGFFLSRQGKFDSFLYEDPYDCAIADQQIGIGNGSNKVFQLVRDFGGFLEPVMNVKQVDAIKVGGVATTDYSIDSKGKITLTTAPTSGQVVTWSGGYYFRCRFKEDTAEARQFMYKLWDLKQLEFRGCLGDKV</sequence>